<feature type="compositionally biased region" description="Acidic residues" evidence="1">
    <location>
        <begin position="1054"/>
        <end position="1063"/>
    </location>
</feature>
<feature type="compositionally biased region" description="Acidic residues" evidence="1">
    <location>
        <begin position="1028"/>
        <end position="1039"/>
    </location>
</feature>
<reference evidence="2" key="1">
    <citation type="journal article" date="2019" name="Sci. Rep.">
        <title>Draft genome of Tanacetum cinerariifolium, the natural source of mosquito coil.</title>
        <authorList>
            <person name="Yamashiro T."/>
            <person name="Shiraishi A."/>
            <person name="Satake H."/>
            <person name="Nakayama K."/>
        </authorList>
    </citation>
    <scope>NUCLEOTIDE SEQUENCE</scope>
</reference>
<feature type="compositionally biased region" description="Basic and acidic residues" evidence="1">
    <location>
        <begin position="659"/>
        <end position="668"/>
    </location>
</feature>
<organism evidence="2">
    <name type="scientific">Tanacetum cinerariifolium</name>
    <name type="common">Dalmatian daisy</name>
    <name type="synonym">Chrysanthemum cinerariifolium</name>
    <dbReference type="NCBI Taxonomy" id="118510"/>
    <lineage>
        <taxon>Eukaryota</taxon>
        <taxon>Viridiplantae</taxon>
        <taxon>Streptophyta</taxon>
        <taxon>Embryophyta</taxon>
        <taxon>Tracheophyta</taxon>
        <taxon>Spermatophyta</taxon>
        <taxon>Magnoliopsida</taxon>
        <taxon>eudicotyledons</taxon>
        <taxon>Gunneridae</taxon>
        <taxon>Pentapetalae</taxon>
        <taxon>asterids</taxon>
        <taxon>campanulids</taxon>
        <taxon>Asterales</taxon>
        <taxon>Asteraceae</taxon>
        <taxon>Asteroideae</taxon>
        <taxon>Anthemideae</taxon>
        <taxon>Anthemidinae</taxon>
        <taxon>Tanacetum</taxon>
    </lineage>
</organism>
<dbReference type="AlphaFoldDB" id="A0A6L2MXV0"/>
<dbReference type="EMBL" id="BKCJ010007746">
    <property type="protein sequence ID" value="GEU78801.1"/>
    <property type="molecule type" value="Genomic_DNA"/>
</dbReference>
<feature type="region of interest" description="Disordered" evidence="1">
    <location>
        <begin position="1021"/>
        <end position="1088"/>
    </location>
</feature>
<name>A0A6L2MXV0_TANCI</name>
<dbReference type="PANTHER" id="PTHR11439">
    <property type="entry name" value="GAG-POL-RELATED RETROTRANSPOSON"/>
    <property type="match status" value="1"/>
</dbReference>
<comment type="caution">
    <text evidence="2">The sequence shown here is derived from an EMBL/GenBank/DDBJ whole genome shotgun (WGS) entry which is preliminary data.</text>
</comment>
<accession>A0A6L2MXV0</accession>
<dbReference type="CDD" id="cd09272">
    <property type="entry name" value="RNase_HI_RT_Ty1"/>
    <property type="match status" value="1"/>
</dbReference>
<gene>
    <name evidence="2" type="ORF">Tci_050779</name>
</gene>
<sequence length="1088" mass="123412">MEIFTKSTIRDSPFELVAYTDSDYAGACLDRKSTTRGCQFLGSSFISWQCKKQTMVATFTTEAEYVAAASCCGQVKQSSMVGFGEMIQYNLITGLTLDNKEMKITGTIDGNVKGVTEASVRRHLKLEDSDGISNFPTTKLFEQLALMGAQFFRVKDQQSQLSPITYLQTQRGCPTVTSLDAGQGSGKINKTPSMPHDSPLPRVHTLRTDEGRIQHNELMDLVTKLSNRVVALETNLKQTKKFYGAAYIKLIMKKEVSIVDPVSTAGATVTTDSVDVSPANPTRRVSTTDDITMAETLVYIRRSEAKDKARVEADEELTRRLQAEEMNKYRKVDQAKMLVDLINKRKGYFVPQKAKVKRNKPMKQAQQRTYMSNHIKHMGSHTLQQLRGYLFDELKTLFETTMRRVNTFVPIESKVNRAVPEFVVISLKRGAEEELDQGSSKRVHHVSTEDGVDIYMLVEREYPLSKGILTQMLGEKILVEQNNKMSRELLRKIFMQLDTFYNALNPNDQDALHSAAGGKFLDKIPRDDKLDIRMSRFEKSLNDMKAFVTSLTPIKAVEEIFQMNQQEFQTSFEKKQDDFQNMMMSFMQNLHNNKASSLSSLPSNIIPNPRNEAKSITTRSSISYDGPLIPPSVMEKEPEATKDTELPSTENIQPPSIQGHEKDKEPVDKPFVVPKTKTNLPYPLRLAKEKLSEKDDILTSKFMEIFRDLHFELSFTDALNHMPKFAPMFKNFIADPRVPLILGRPFLSTAHAIIHVHEGEIILRHDKQSLTLKCADTPSTFESLNKVDLIDAGESDSEEIEIFLNEDLIPIGIENSVFDQEEYILFLEKPLNEDPHPMNPNQAKSSIKEPEHSFSMGYEHFSTTLVTELNEVAESSIKNLVPIPRKCEVTSNESESNEPVKNDSSAFTTSTNLLFNDKDDDTILEDYVPIKESKIFSNPLFDNDEINFDELELHVESNSVESLSNHDALIDSSQKIDYLEEISRPLMPIHIAEEERIRREHAEYISRMEIEEIDIVTNTDELLPPGFDADDSDGEIDAVDELHIDNSTSNSENELSDNEESDFDNPSFPRPPPEPPDADFELDEEKKF</sequence>
<feature type="region of interest" description="Disordered" evidence="1">
    <location>
        <begin position="627"/>
        <end position="672"/>
    </location>
</feature>
<dbReference type="PANTHER" id="PTHR11439:SF495">
    <property type="entry name" value="REVERSE TRANSCRIPTASE, RNA-DEPENDENT DNA POLYMERASE-RELATED"/>
    <property type="match status" value="1"/>
</dbReference>
<feature type="region of interest" description="Disordered" evidence="1">
    <location>
        <begin position="178"/>
        <end position="200"/>
    </location>
</feature>
<feature type="compositionally biased region" description="Acidic residues" evidence="1">
    <location>
        <begin position="1076"/>
        <end position="1088"/>
    </location>
</feature>
<protein>
    <submittedName>
        <fullName evidence="2">Putative ribonuclease H-like domain-containing protein</fullName>
    </submittedName>
</protein>
<feature type="compositionally biased region" description="Basic and acidic residues" evidence="1">
    <location>
        <begin position="634"/>
        <end position="645"/>
    </location>
</feature>
<feature type="compositionally biased region" description="Polar residues" evidence="1">
    <location>
        <begin position="178"/>
        <end position="192"/>
    </location>
</feature>
<evidence type="ECO:0000313" key="2">
    <source>
        <dbReference type="EMBL" id="GEU78801.1"/>
    </source>
</evidence>
<evidence type="ECO:0000256" key="1">
    <source>
        <dbReference type="SAM" id="MobiDB-lite"/>
    </source>
</evidence>
<feature type="compositionally biased region" description="Polar residues" evidence="1">
    <location>
        <begin position="646"/>
        <end position="656"/>
    </location>
</feature>
<proteinExistence type="predicted"/>